<dbReference type="InterPro" id="IPR003961">
    <property type="entry name" value="FN3_dom"/>
</dbReference>
<evidence type="ECO:0000256" key="2">
    <source>
        <dbReference type="SAM" id="SignalP"/>
    </source>
</evidence>
<dbReference type="Gene3D" id="2.130.10.10">
    <property type="entry name" value="YVTN repeat-like/Quinoprotein amine dehydrogenase"/>
    <property type="match status" value="2"/>
</dbReference>
<keyword evidence="1" id="KW-0472">Membrane</keyword>
<dbReference type="CDD" id="cd00063">
    <property type="entry name" value="FN3"/>
    <property type="match status" value="1"/>
</dbReference>
<keyword evidence="1" id="KW-1133">Transmembrane helix</keyword>
<dbReference type="Pfam" id="PF07495">
    <property type="entry name" value="Y_Y_Y"/>
    <property type="match status" value="1"/>
</dbReference>
<dbReference type="Pfam" id="PF06580">
    <property type="entry name" value="His_kinase"/>
    <property type="match status" value="1"/>
</dbReference>
<evidence type="ECO:0008006" key="7">
    <source>
        <dbReference type="Google" id="ProtNLM"/>
    </source>
</evidence>
<gene>
    <name evidence="5" type="ORF">FUA23_15940</name>
</gene>
<dbReference type="EMBL" id="VOXD01000026">
    <property type="protein sequence ID" value="TXF88131.1"/>
    <property type="molecule type" value="Genomic_DNA"/>
</dbReference>
<feature type="chain" id="PRO_5022997304" description="Two component regulator with propeller domain" evidence="2">
    <location>
        <begin position="21"/>
        <end position="1025"/>
    </location>
</feature>
<organism evidence="5 6">
    <name type="scientific">Neolewinella aurantiaca</name>
    <dbReference type="NCBI Taxonomy" id="2602767"/>
    <lineage>
        <taxon>Bacteria</taxon>
        <taxon>Pseudomonadati</taxon>
        <taxon>Bacteroidota</taxon>
        <taxon>Saprospiria</taxon>
        <taxon>Saprospirales</taxon>
        <taxon>Lewinellaceae</taxon>
        <taxon>Neolewinella</taxon>
    </lineage>
</organism>
<dbReference type="Proteomes" id="UP000321907">
    <property type="component" value="Unassembled WGS sequence"/>
</dbReference>
<evidence type="ECO:0000313" key="5">
    <source>
        <dbReference type="EMBL" id="TXF88131.1"/>
    </source>
</evidence>
<dbReference type="RefSeq" id="WP_147931757.1">
    <property type="nucleotide sequence ID" value="NZ_VOXD01000026.1"/>
</dbReference>
<dbReference type="Pfam" id="PF07494">
    <property type="entry name" value="Reg_prop"/>
    <property type="match status" value="1"/>
</dbReference>
<dbReference type="SUPFAM" id="SSF63829">
    <property type="entry name" value="Calcium-dependent phosphotriesterase"/>
    <property type="match status" value="1"/>
</dbReference>
<dbReference type="OrthoDB" id="9809670at2"/>
<dbReference type="InterPro" id="IPR013783">
    <property type="entry name" value="Ig-like_fold"/>
</dbReference>
<keyword evidence="1" id="KW-0812">Transmembrane</keyword>
<dbReference type="Gene3D" id="2.60.40.10">
    <property type="entry name" value="Immunoglobulins"/>
    <property type="match status" value="1"/>
</dbReference>
<feature type="domain" description="Two component regulator three Y" evidence="4">
    <location>
        <begin position="699"/>
        <end position="751"/>
    </location>
</feature>
<dbReference type="Gene3D" id="3.30.565.10">
    <property type="entry name" value="Histidine kinase-like ATPase, C-terminal domain"/>
    <property type="match status" value="1"/>
</dbReference>
<evidence type="ECO:0000259" key="3">
    <source>
        <dbReference type="Pfam" id="PF06580"/>
    </source>
</evidence>
<evidence type="ECO:0000259" key="4">
    <source>
        <dbReference type="Pfam" id="PF07495"/>
    </source>
</evidence>
<sequence>MTFYERSFVLFMLSLTFCWAGRCLSAQPAQLVFRQYNTDQGLPSSETYTILEDRSGYLWIGTDNGVARFDGYEFEVFDADDGLEDMVIFGIVEADDGKIWISTYSGGIYFFEHGAFHPFEHNNVLEHIKKSKHLGVLVDVTPEKKFIVSFKNAGLLKLDSSGTTEWLVTPESNDVYLYEREGKKNQNTTSPPHAFYQSPVSRVRDSTRVSIIDPYASKRIGTIQSEKLHAHRSYFSGAFVDEGGRKEYLISCVRKLYALDAAGKTKHEFVISSNGLNYFMPGFYPDTYWGLLDRGGGLLGIDFRKGGASPRFSQQLVGRSLSSAIIDKNGGFWVTSLDAGIFYCPYPKQLLYKREDATDNNKAIAIAATGPEDFYVGYSNGGFFHYSKNDEQLARVEDAELTAPGRLFDLHYDPISSLMLTPYYAFEHPVAEGRKLRAADVKKFYFKSGRPLLIKNFNEPGGGNTRKIFGSNISGLVVLNMDLEEIIEEQSEFGVLPGNAHVYGLHPDGRPLVGTLSGLMEQREDGSLVPNNLGIPELSKRVVAIKGLGNDDLLFGTRGDGLIYVSPDTTYFIRESNGLASDMIRHVHIDDSGVIWVSSLNGLSKLYIPEDGGKYQLRTFRPEHGLPTNEVYQTDTYGEEVWLATSAGVVRFNEPPLISQSSRPVIRTVMLNGKPLPDTNVYDLPSGPQDVSISFGTINFVLGDEVLYRYRLNDAANWQYSNERTVNYPNLSPGTYRFEVQSRNQDGIWSPGVIRDIRVATPWYETTWAILGAILLAGAGLSAYFLFREQRRRREQDLLFQITKLEHAALHAQMNPHFVFNALNSIQNFVLENDAKQAATYLSRFARVIRQTLRSSVDGRHHLGEEQMMLETYLGLEKLRFKEGFTYTLEIDPSLPKENIVLPPLLIQPFVENAIIHGLQGKKEGGKISVHFTGTAEQLMVVIEDNGKGYEPAEADKAESLGMDITRRRLKMLGRGRSHTSGMEIESLLSEDGSLQGTRVTLFICPLTTTAPASAPLETMRKPDR</sequence>
<dbReference type="PANTHER" id="PTHR34220:SF7">
    <property type="entry name" value="SENSOR HISTIDINE KINASE YPDA"/>
    <property type="match status" value="1"/>
</dbReference>
<name>A0A5C7FEZ0_9BACT</name>
<keyword evidence="2" id="KW-0732">Signal</keyword>
<keyword evidence="6" id="KW-1185">Reference proteome</keyword>
<dbReference type="InterPro" id="IPR015943">
    <property type="entry name" value="WD40/YVTN_repeat-like_dom_sf"/>
</dbReference>
<feature type="transmembrane region" description="Helical" evidence="1">
    <location>
        <begin position="768"/>
        <end position="787"/>
    </location>
</feature>
<proteinExistence type="predicted"/>
<dbReference type="SUPFAM" id="SSF55874">
    <property type="entry name" value="ATPase domain of HSP90 chaperone/DNA topoisomerase II/histidine kinase"/>
    <property type="match status" value="1"/>
</dbReference>
<dbReference type="GO" id="GO:0016020">
    <property type="term" value="C:membrane"/>
    <property type="evidence" value="ECO:0007669"/>
    <property type="project" value="InterPro"/>
</dbReference>
<accession>A0A5C7FEZ0</accession>
<feature type="domain" description="Signal transduction histidine kinase internal region" evidence="3">
    <location>
        <begin position="806"/>
        <end position="883"/>
    </location>
</feature>
<reference evidence="5 6" key="1">
    <citation type="submission" date="2019-08" db="EMBL/GenBank/DDBJ databases">
        <title>Lewinella sp. strain SSH13 Genome sequencing and assembly.</title>
        <authorList>
            <person name="Kim I."/>
        </authorList>
    </citation>
    <scope>NUCLEOTIDE SEQUENCE [LARGE SCALE GENOMIC DNA]</scope>
    <source>
        <strain evidence="5 6">SSH13</strain>
    </source>
</reference>
<protein>
    <recommendedName>
        <fullName evidence="7">Two component regulator with propeller domain</fullName>
    </recommendedName>
</protein>
<dbReference type="AlphaFoldDB" id="A0A5C7FEZ0"/>
<dbReference type="InterPro" id="IPR011110">
    <property type="entry name" value="Reg_prop"/>
</dbReference>
<dbReference type="PANTHER" id="PTHR34220">
    <property type="entry name" value="SENSOR HISTIDINE KINASE YPDA"/>
    <property type="match status" value="1"/>
</dbReference>
<dbReference type="InterPro" id="IPR011123">
    <property type="entry name" value="Y_Y_Y"/>
</dbReference>
<evidence type="ECO:0000256" key="1">
    <source>
        <dbReference type="SAM" id="Phobius"/>
    </source>
</evidence>
<dbReference type="InterPro" id="IPR050640">
    <property type="entry name" value="Bact_2-comp_sensor_kinase"/>
</dbReference>
<dbReference type="SUPFAM" id="SSF101898">
    <property type="entry name" value="NHL repeat"/>
    <property type="match status" value="1"/>
</dbReference>
<dbReference type="GO" id="GO:0000155">
    <property type="term" value="F:phosphorelay sensor kinase activity"/>
    <property type="evidence" value="ECO:0007669"/>
    <property type="project" value="InterPro"/>
</dbReference>
<dbReference type="InterPro" id="IPR010559">
    <property type="entry name" value="Sig_transdc_His_kin_internal"/>
</dbReference>
<comment type="caution">
    <text evidence="5">The sequence shown here is derived from an EMBL/GenBank/DDBJ whole genome shotgun (WGS) entry which is preliminary data.</text>
</comment>
<evidence type="ECO:0000313" key="6">
    <source>
        <dbReference type="Proteomes" id="UP000321907"/>
    </source>
</evidence>
<dbReference type="InterPro" id="IPR036890">
    <property type="entry name" value="HATPase_C_sf"/>
</dbReference>
<feature type="signal peptide" evidence="2">
    <location>
        <begin position="1"/>
        <end position="20"/>
    </location>
</feature>